<evidence type="ECO:0000256" key="3">
    <source>
        <dbReference type="ARBA" id="ARBA00022833"/>
    </source>
</evidence>
<evidence type="ECO:0000256" key="4">
    <source>
        <dbReference type="ARBA" id="ARBA00023015"/>
    </source>
</evidence>
<dbReference type="InterPro" id="IPR001138">
    <property type="entry name" value="Zn2Cys6_DnaBD"/>
</dbReference>
<dbReference type="OrthoDB" id="2154091at2759"/>
<dbReference type="Pfam" id="PF04082">
    <property type="entry name" value="Fungal_trans"/>
    <property type="match status" value="1"/>
</dbReference>
<evidence type="ECO:0000256" key="1">
    <source>
        <dbReference type="ARBA" id="ARBA00004123"/>
    </source>
</evidence>
<dbReference type="OMA" id="DTHRIRG"/>
<reference evidence="11" key="1">
    <citation type="journal article" date="2014" name="Genome Announc.">
        <title>Draft genome sequence of Colletotrichum sublineola, a destructive pathogen of cultivated sorghum.</title>
        <authorList>
            <person name="Baroncelli R."/>
            <person name="Sanz-Martin J.M."/>
            <person name="Rech G.E."/>
            <person name="Sukno S.A."/>
            <person name="Thon M.R."/>
        </authorList>
    </citation>
    <scope>NUCLEOTIDE SEQUENCE [LARGE SCALE GENOMIC DNA]</scope>
    <source>
        <strain evidence="11">TX430BB</strain>
    </source>
</reference>
<dbReference type="InterPro" id="IPR036864">
    <property type="entry name" value="Zn2-C6_fun-type_DNA-bd_sf"/>
</dbReference>
<dbReference type="CDD" id="cd00067">
    <property type="entry name" value="GAL4"/>
    <property type="match status" value="1"/>
</dbReference>
<keyword evidence="4" id="KW-0805">Transcription regulation</keyword>
<keyword evidence="2" id="KW-0479">Metal-binding</keyword>
<evidence type="ECO:0000313" key="11">
    <source>
        <dbReference type="Proteomes" id="UP000027238"/>
    </source>
</evidence>
<dbReference type="InterPro" id="IPR007219">
    <property type="entry name" value="XnlR_reg_dom"/>
</dbReference>
<dbReference type="InterPro" id="IPR051615">
    <property type="entry name" value="Transcr_Regulatory_Elem"/>
</dbReference>
<dbReference type="GO" id="GO:0000981">
    <property type="term" value="F:DNA-binding transcription factor activity, RNA polymerase II-specific"/>
    <property type="evidence" value="ECO:0007669"/>
    <property type="project" value="InterPro"/>
</dbReference>
<comment type="caution">
    <text evidence="10">The sequence shown here is derived from an EMBL/GenBank/DDBJ whole genome shotgun (WGS) entry which is preliminary data.</text>
</comment>
<dbReference type="SMART" id="SM00066">
    <property type="entry name" value="GAL4"/>
    <property type="match status" value="1"/>
</dbReference>
<dbReference type="GO" id="GO:0008270">
    <property type="term" value="F:zinc ion binding"/>
    <property type="evidence" value="ECO:0007669"/>
    <property type="project" value="InterPro"/>
</dbReference>
<dbReference type="Pfam" id="PF00172">
    <property type="entry name" value="Zn_clus"/>
    <property type="match status" value="1"/>
</dbReference>
<dbReference type="PROSITE" id="PS50048">
    <property type="entry name" value="ZN2_CY6_FUNGAL_2"/>
    <property type="match status" value="1"/>
</dbReference>
<feature type="region of interest" description="Disordered" evidence="8">
    <location>
        <begin position="585"/>
        <end position="617"/>
    </location>
</feature>
<gene>
    <name evidence="10" type="ORF">CSUB01_09384</name>
</gene>
<keyword evidence="11" id="KW-1185">Reference proteome</keyword>
<dbReference type="STRING" id="1173701.A0A066XXF3"/>
<sequence>MQKSNSKRISCKRCQQRKIRCSRTFPCSNCSAALVKCEFRESDFKRPPVSREYVATLESRIASLESLLGKLKSADRDERNRMLDDLEDQDYVPSFSSLPLEDEIALSEAMTKASFQEMNDGSLIYHGPTSIYQTEVGSPVNPTSSPPTASKPLSVHEDRENLVNHTMRICIGLFFHWQYPLVMFIDRESFIQDYEVNPINGNYCSPPLIYSIAAIGALMSRDPDIRAKSSRFADTAQSILMTMEFGVSRPTSVQAFLCLAFWETGVGNMSKVWVYTGIAYRMCQDLGLQRDLAHWGPDVKSNLSNPFPFNNEFRRRVYWGSFVSDNGFRMFSLFLGRPTFLYENDADVNISEPQTLDPPIWDNWLQAHDLGFLQTVQPAGPSLTSMFNQFVELGRIVHDMLSKTFAPRKMKDPLARRWNEVSLSKLNARLVACHEALPGEMRWKRWSTNKDVLQPSVACLHTRICLNLPFITSVREIPTIPDGETEDLNNPIIKSFKICQSSAQSIVDVLQRFRAQHTLANTPLNFVGATIVATHAVLATTRRQNSPPSSMKDTLLPFLDTALEELSVSWKLAGEARQKVRDALNLAQQRHPPSPTRTRHADRDAGCKAPHAHEQPPVLHPVETQVSADTPFAAAPAQEKMQARPPSSKFRSPEQGVWDPMSLLDNEAAYWGSYRNDPFDGWDPEFANGIADIDWLNQPHVPE</sequence>
<feature type="domain" description="Zn(2)-C6 fungal-type" evidence="9">
    <location>
        <begin position="10"/>
        <end position="39"/>
    </location>
</feature>
<dbReference type="Proteomes" id="UP000027238">
    <property type="component" value="Unassembled WGS sequence"/>
</dbReference>
<dbReference type="CDD" id="cd12148">
    <property type="entry name" value="fungal_TF_MHR"/>
    <property type="match status" value="1"/>
</dbReference>
<feature type="region of interest" description="Disordered" evidence="8">
    <location>
        <begin position="635"/>
        <end position="656"/>
    </location>
</feature>
<name>A0A066XXF3_COLSU</name>
<keyword evidence="5" id="KW-0238">DNA-binding</keyword>
<keyword evidence="6" id="KW-0804">Transcription</keyword>
<dbReference type="AlphaFoldDB" id="A0A066XXF3"/>
<dbReference type="EMBL" id="JMSE01000342">
    <property type="protein sequence ID" value="KDN70456.1"/>
    <property type="molecule type" value="Genomic_DNA"/>
</dbReference>
<keyword evidence="7" id="KW-0539">Nucleus</keyword>
<dbReference type="PANTHER" id="PTHR31313">
    <property type="entry name" value="TY1 ENHANCER ACTIVATOR"/>
    <property type="match status" value="1"/>
</dbReference>
<comment type="subcellular location">
    <subcellularLocation>
        <location evidence="1">Nucleus</location>
    </subcellularLocation>
</comment>
<dbReference type="GO" id="GO:0003677">
    <property type="term" value="F:DNA binding"/>
    <property type="evidence" value="ECO:0007669"/>
    <property type="project" value="UniProtKB-KW"/>
</dbReference>
<dbReference type="SMART" id="SM00906">
    <property type="entry name" value="Fungal_trans"/>
    <property type="match status" value="1"/>
</dbReference>
<dbReference type="HOGENOM" id="CLU_015811_1_0_1"/>
<evidence type="ECO:0000256" key="5">
    <source>
        <dbReference type="ARBA" id="ARBA00023125"/>
    </source>
</evidence>
<proteinExistence type="predicted"/>
<evidence type="ECO:0000256" key="8">
    <source>
        <dbReference type="SAM" id="MobiDB-lite"/>
    </source>
</evidence>
<feature type="compositionally biased region" description="Basic and acidic residues" evidence="8">
    <location>
        <begin position="599"/>
        <end position="614"/>
    </location>
</feature>
<evidence type="ECO:0000256" key="7">
    <source>
        <dbReference type="ARBA" id="ARBA00023242"/>
    </source>
</evidence>
<dbReference type="eggNOG" id="ENOG502QTSE">
    <property type="taxonomic scope" value="Eukaryota"/>
</dbReference>
<evidence type="ECO:0000259" key="9">
    <source>
        <dbReference type="PROSITE" id="PS50048"/>
    </source>
</evidence>
<dbReference type="SUPFAM" id="SSF57701">
    <property type="entry name" value="Zn2/Cys6 DNA-binding domain"/>
    <property type="match status" value="1"/>
</dbReference>
<keyword evidence="3" id="KW-0862">Zinc</keyword>
<organism evidence="10 11">
    <name type="scientific">Colletotrichum sublineola</name>
    <name type="common">Sorghum anthracnose fungus</name>
    <dbReference type="NCBI Taxonomy" id="1173701"/>
    <lineage>
        <taxon>Eukaryota</taxon>
        <taxon>Fungi</taxon>
        <taxon>Dikarya</taxon>
        <taxon>Ascomycota</taxon>
        <taxon>Pezizomycotina</taxon>
        <taxon>Sordariomycetes</taxon>
        <taxon>Hypocreomycetidae</taxon>
        <taxon>Glomerellales</taxon>
        <taxon>Glomerellaceae</taxon>
        <taxon>Colletotrichum</taxon>
        <taxon>Colletotrichum graminicola species complex</taxon>
    </lineage>
</organism>
<evidence type="ECO:0000256" key="2">
    <source>
        <dbReference type="ARBA" id="ARBA00022723"/>
    </source>
</evidence>
<evidence type="ECO:0000313" key="10">
    <source>
        <dbReference type="EMBL" id="KDN70456.1"/>
    </source>
</evidence>
<dbReference type="PANTHER" id="PTHR31313:SF81">
    <property type="entry name" value="TY1 ENHANCER ACTIVATOR"/>
    <property type="match status" value="1"/>
</dbReference>
<dbReference type="GO" id="GO:0006351">
    <property type="term" value="P:DNA-templated transcription"/>
    <property type="evidence" value="ECO:0007669"/>
    <property type="project" value="InterPro"/>
</dbReference>
<protein>
    <submittedName>
        <fullName evidence="10">Putative fungal specific transcription factor domain-containing protein</fullName>
    </submittedName>
</protein>
<accession>A0A066XXF3</accession>
<dbReference type="GO" id="GO:0005634">
    <property type="term" value="C:nucleus"/>
    <property type="evidence" value="ECO:0007669"/>
    <property type="project" value="UniProtKB-SubCell"/>
</dbReference>
<dbReference type="Gene3D" id="4.10.240.10">
    <property type="entry name" value="Zn(2)-C6 fungal-type DNA-binding domain"/>
    <property type="match status" value="1"/>
</dbReference>
<evidence type="ECO:0000256" key="6">
    <source>
        <dbReference type="ARBA" id="ARBA00023163"/>
    </source>
</evidence>